<keyword evidence="2" id="KW-1185">Reference proteome</keyword>
<gene>
    <name evidence="1" type="ORF">J422_02320</name>
</gene>
<protein>
    <submittedName>
        <fullName evidence="1">Methyl-accepting chemotaxis sensory transducer</fullName>
    </submittedName>
</protein>
<feature type="non-terminal residue" evidence="1">
    <location>
        <position position="1"/>
    </location>
</feature>
<dbReference type="AlphaFoldDB" id="N6VRH1"/>
<proteinExistence type="predicted"/>
<evidence type="ECO:0000313" key="1">
    <source>
        <dbReference type="EMBL" id="ENN96485.1"/>
    </source>
</evidence>
<comment type="caution">
    <text evidence="1">The sequence shown here is derived from an EMBL/GenBank/DDBJ whole genome shotgun (WGS) entry which is preliminary data.</text>
</comment>
<organism evidence="1 2">
    <name type="scientific">Methanocaldococcus villosus KIN24-T80</name>
    <dbReference type="NCBI Taxonomy" id="1069083"/>
    <lineage>
        <taxon>Archaea</taxon>
        <taxon>Methanobacteriati</taxon>
        <taxon>Methanobacteriota</taxon>
        <taxon>Methanomada group</taxon>
        <taxon>Methanococci</taxon>
        <taxon>Methanococcales</taxon>
        <taxon>Methanocaldococcaceae</taxon>
        <taxon>Methanocaldococcus</taxon>
    </lineage>
</organism>
<evidence type="ECO:0000313" key="2">
    <source>
        <dbReference type="Proteomes" id="UP000053695"/>
    </source>
</evidence>
<dbReference type="Proteomes" id="UP000053695">
    <property type="component" value="Unassembled WGS sequence"/>
</dbReference>
<sequence>TASTEELNSTISEFRKIIIDLKETSKIAEELSLRFKINNEFKH</sequence>
<reference evidence="1 2" key="1">
    <citation type="journal article" date="2013" name="Genome Announc.">
        <title>Draft Genome Sequence of a Highly Flagellated, Fast-Swimming Archaeon, Methanocaldococcus villosus Strain KIN24-T80 (DSM 22612).</title>
        <authorList>
            <person name="Thennarasu S."/>
            <person name="Polireddy D."/>
            <person name="Antony A."/>
            <person name="Yada M.R."/>
            <person name="Algarawi S."/>
            <person name="Sivakumar N."/>
        </authorList>
    </citation>
    <scope>NUCLEOTIDE SEQUENCE [LARGE SCALE GENOMIC DNA]</scope>
    <source>
        <strain evidence="1 2">KIN24-T80</strain>
    </source>
</reference>
<name>N6VRH1_9EURY</name>
<dbReference type="EMBL" id="APMM01000014">
    <property type="protein sequence ID" value="ENN96485.1"/>
    <property type="molecule type" value="Genomic_DNA"/>
</dbReference>
<dbReference type="PATRIC" id="fig|1069083.5.peg.456"/>
<accession>N6VRH1</accession>